<dbReference type="PANTHER" id="PTHR10815:SF5">
    <property type="entry name" value="METHYLATED-DNA--PROTEIN-CYSTEINE METHYLTRANSFERASE"/>
    <property type="match status" value="1"/>
</dbReference>
<keyword evidence="5 9" id="KW-0808">Transferase</keyword>
<dbReference type="GO" id="GO:0032259">
    <property type="term" value="P:methylation"/>
    <property type="evidence" value="ECO:0007669"/>
    <property type="project" value="UniProtKB-KW"/>
</dbReference>
<dbReference type="SUPFAM" id="SSF53155">
    <property type="entry name" value="Methylated DNA-protein cysteine methyltransferase domain"/>
    <property type="match status" value="1"/>
</dbReference>
<dbReference type="InterPro" id="IPR036631">
    <property type="entry name" value="MGMT_N_sf"/>
</dbReference>
<dbReference type="InterPro" id="IPR023546">
    <property type="entry name" value="MGMT"/>
</dbReference>
<evidence type="ECO:0000256" key="8">
    <source>
        <dbReference type="ARBA" id="ARBA00049348"/>
    </source>
</evidence>
<dbReference type="PROSITE" id="PS00374">
    <property type="entry name" value="MGMT"/>
    <property type="match status" value="1"/>
</dbReference>
<comment type="miscellaneous">
    <text evidence="9">This enzyme catalyzes only one turnover and therefore is not strictly catalytic. According to one definition, an enzyme is a biocatalyst that acts repeatedly and over many reaction cycles.</text>
</comment>
<reference evidence="12 13" key="1">
    <citation type="submission" date="2015-03" db="EMBL/GenBank/DDBJ databases">
        <title>Genome Assembly of Staphylococcus cohnii subsp. cohnii strain G22B2.</title>
        <authorList>
            <person name="Nair G."/>
            <person name="Kaur G."/>
            <person name="Khatri I."/>
            <person name="Singh N.K."/>
            <person name="Sathyabama S."/>
            <person name="Maurya S.K."/>
            <person name="Subramanian S."/>
            <person name="Agrewala J.N."/>
            <person name="Mayilraj S."/>
        </authorList>
    </citation>
    <scope>NUCLEOTIDE SEQUENCE [LARGE SCALE GENOMIC DNA]</scope>
    <source>
        <strain evidence="12 13">G22B2</strain>
    </source>
</reference>
<evidence type="ECO:0000256" key="6">
    <source>
        <dbReference type="ARBA" id="ARBA00022763"/>
    </source>
</evidence>
<evidence type="ECO:0000313" key="12">
    <source>
        <dbReference type="EMBL" id="KKI65435.1"/>
    </source>
</evidence>
<evidence type="ECO:0000256" key="4">
    <source>
        <dbReference type="ARBA" id="ARBA00022603"/>
    </source>
</evidence>
<dbReference type="InterPro" id="IPR036217">
    <property type="entry name" value="MethylDNA_cys_MeTrfase_DNAb"/>
</dbReference>
<feature type="domain" description="Methylated-DNA-[protein]-cysteine S-methyltransferase DNA binding" evidence="10">
    <location>
        <begin position="78"/>
        <end position="162"/>
    </location>
</feature>
<dbReference type="EC" id="2.1.1.63" evidence="9"/>
<comment type="similarity">
    <text evidence="2 9">Belongs to the MGMT family.</text>
</comment>
<dbReference type="PATRIC" id="fig|74704.6.peg.1427"/>
<evidence type="ECO:0000256" key="5">
    <source>
        <dbReference type="ARBA" id="ARBA00022679"/>
    </source>
</evidence>
<dbReference type="Proteomes" id="UP000034455">
    <property type="component" value="Unassembled WGS sequence"/>
</dbReference>
<evidence type="ECO:0000259" key="10">
    <source>
        <dbReference type="Pfam" id="PF01035"/>
    </source>
</evidence>
<keyword evidence="6 9" id="KW-0227">DNA damage</keyword>
<comment type="subcellular location">
    <subcellularLocation>
        <location evidence="9">Cytoplasm</location>
    </subcellularLocation>
</comment>
<evidence type="ECO:0000256" key="9">
    <source>
        <dbReference type="HAMAP-Rule" id="MF_00772"/>
    </source>
</evidence>
<dbReference type="GO" id="GO:0006307">
    <property type="term" value="P:DNA alkylation repair"/>
    <property type="evidence" value="ECO:0007669"/>
    <property type="project" value="UniProtKB-UniRule"/>
</dbReference>
<accession>A0A0M2P5B2</accession>
<dbReference type="SUPFAM" id="SSF46767">
    <property type="entry name" value="Methylated DNA-protein cysteine methyltransferase, C-terminal domain"/>
    <property type="match status" value="1"/>
</dbReference>
<dbReference type="InterPro" id="IPR008332">
    <property type="entry name" value="MethylG_MeTrfase_N"/>
</dbReference>
<name>A0A0M2P5B2_STACC</name>
<dbReference type="Pfam" id="PF01035">
    <property type="entry name" value="DNA_binding_1"/>
    <property type="match status" value="1"/>
</dbReference>
<gene>
    <name evidence="12" type="ORF">UF66_1392</name>
</gene>
<comment type="catalytic activity">
    <reaction evidence="1 9">
        <text>a 4-O-methyl-thymidine in DNA + L-cysteinyl-[protein] = a thymidine in DNA + S-methyl-L-cysteinyl-[protein]</text>
        <dbReference type="Rhea" id="RHEA:53428"/>
        <dbReference type="Rhea" id="RHEA-COMP:10131"/>
        <dbReference type="Rhea" id="RHEA-COMP:10132"/>
        <dbReference type="Rhea" id="RHEA-COMP:13555"/>
        <dbReference type="Rhea" id="RHEA-COMP:13556"/>
        <dbReference type="ChEBI" id="CHEBI:29950"/>
        <dbReference type="ChEBI" id="CHEBI:82612"/>
        <dbReference type="ChEBI" id="CHEBI:137386"/>
        <dbReference type="ChEBI" id="CHEBI:137387"/>
        <dbReference type="EC" id="2.1.1.63"/>
    </reaction>
</comment>
<evidence type="ECO:0000256" key="7">
    <source>
        <dbReference type="ARBA" id="ARBA00023204"/>
    </source>
</evidence>
<dbReference type="EMBL" id="LAKJ01000002">
    <property type="protein sequence ID" value="KKI65435.1"/>
    <property type="molecule type" value="Genomic_DNA"/>
</dbReference>
<dbReference type="InterPro" id="IPR014048">
    <property type="entry name" value="MethylDNA_cys_MeTrfase_DNA-bd"/>
</dbReference>
<comment type="catalytic activity">
    <reaction evidence="8 9">
        <text>a 6-O-methyl-2'-deoxyguanosine in DNA + L-cysteinyl-[protein] = S-methyl-L-cysteinyl-[protein] + a 2'-deoxyguanosine in DNA</text>
        <dbReference type="Rhea" id="RHEA:24000"/>
        <dbReference type="Rhea" id="RHEA-COMP:10131"/>
        <dbReference type="Rhea" id="RHEA-COMP:10132"/>
        <dbReference type="Rhea" id="RHEA-COMP:11367"/>
        <dbReference type="Rhea" id="RHEA-COMP:11368"/>
        <dbReference type="ChEBI" id="CHEBI:29950"/>
        <dbReference type="ChEBI" id="CHEBI:82612"/>
        <dbReference type="ChEBI" id="CHEBI:85445"/>
        <dbReference type="ChEBI" id="CHEBI:85448"/>
        <dbReference type="EC" id="2.1.1.63"/>
    </reaction>
</comment>
<dbReference type="NCBIfam" id="TIGR00589">
    <property type="entry name" value="ogt"/>
    <property type="match status" value="1"/>
</dbReference>
<dbReference type="PANTHER" id="PTHR10815">
    <property type="entry name" value="METHYLATED-DNA--PROTEIN-CYSTEINE METHYLTRANSFERASE"/>
    <property type="match status" value="1"/>
</dbReference>
<sequence>MHYKTYYESPIGRIALTSDGEAITGLWLPKHDDFESNYDESLTEANLPIFEKAIIWLDKYFSGHNPKIDFALKPIGTEFREQVWDILLKIPYGETVTYGDIAEEIGIKRNKPNMSSQAVGGAVGTNPISIIIPCHRVVGKNGSLTGYGGGIDTKIELLKLEKIDMQPLYRPKHSTKP</sequence>
<evidence type="ECO:0000256" key="1">
    <source>
        <dbReference type="ARBA" id="ARBA00001286"/>
    </source>
</evidence>
<feature type="active site" description="Nucleophile; methyl group acceptor" evidence="9">
    <location>
        <position position="134"/>
    </location>
</feature>
<dbReference type="FunFam" id="1.10.10.10:FF:000214">
    <property type="entry name" value="Methylated-DNA--protein-cysteine methyltransferase"/>
    <property type="match status" value="1"/>
</dbReference>
<dbReference type="CDD" id="cd06445">
    <property type="entry name" value="ATase"/>
    <property type="match status" value="1"/>
</dbReference>
<dbReference type="GO" id="GO:0003908">
    <property type="term" value="F:methylated-DNA-[protein]-cysteine S-methyltransferase activity"/>
    <property type="evidence" value="ECO:0007669"/>
    <property type="project" value="UniProtKB-UniRule"/>
</dbReference>
<evidence type="ECO:0000256" key="3">
    <source>
        <dbReference type="ARBA" id="ARBA00022490"/>
    </source>
</evidence>
<evidence type="ECO:0000259" key="11">
    <source>
        <dbReference type="Pfam" id="PF02870"/>
    </source>
</evidence>
<dbReference type="Gene3D" id="1.10.10.10">
    <property type="entry name" value="Winged helix-like DNA-binding domain superfamily/Winged helix DNA-binding domain"/>
    <property type="match status" value="1"/>
</dbReference>
<dbReference type="Gene3D" id="3.30.160.70">
    <property type="entry name" value="Methylated DNA-protein cysteine methyltransferase domain"/>
    <property type="match status" value="1"/>
</dbReference>
<dbReference type="InterPro" id="IPR036388">
    <property type="entry name" value="WH-like_DNA-bd_sf"/>
</dbReference>
<comment type="function">
    <text evidence="9">Involved in the cellular defense against the biological effects of O6-methylguanine (O6-MeG) and O4-methylthymine (O4-MeT) in DNA. Repairs the methylated nucleobase in DNA by stoichiometrically transferring the methyl group to a cysteine residue in the enzyme. This is a suicide reaction: the enzyme is irreversibly inactivated.</text>
</comment>
<evidence type="ECO:0000256" key="2">
    <source>
        <dbReference type="ARBA" id="ARBA00008711"/>
    </source>
</evidence>
<feature type="domain" description="Methylguanine DNA methyltransferase ribonuclease-like" evidence="11">
    <location>
        <begin position="3"/>
        <end position="73"/>
    </location>
</feature>
<protein>
    <recommendedName>
        <fullName evidence="9">Methylated-DNA--protein-cysteine methyltransferase</fullName>
        <ecNumber evidence="9">2.1.1.63</ecNumber>
    </recommendedName>
    <alternativeName>
        <fullName evidence="9">6-O-methylguanine-DNA methyltransferase</fullName>
        <shortName evidence="9">MGMT</shortName>
    </alternativeName>
    <alternativeName>
        <fullName evidence="9">O-6-methylguanine-DNA-alkyltransferase</fullName>
    </alternativeName>
</protein>
<dbReference type="HAMAP" id="MF_00772">
    <property type="entry name" value="OGT"/>
    <property type="match status" value="1"/>
</dbReference>
<keyword evidence="4 9" id="KW-0489">Methyltransferase</keyword>
<dbReference type="AlphaFoldDB" id="A0A0M2P5B2"/>
<comment type="caution">
    <text evidence="12">The sequence shown here is derived from an EMBL/GenBank/DDBJ whole genome shotgun (WGS) entry which is preliminary data.</text>
</comment>
<dbReference type="GO" id="GO:0005737">
    <property type="term" value="C:cytoplasm"/>
    <property type="evidence" value="ECO:0007669"/>
    <property type="project" value="UniProtKB-SubCell"/>
</dbReference>
<keyword evidence="7 9" id="KW-0234">DNA repair</keyword>
<dbReference type="InterPro" id="IPR001497">
    <property type="entry name" value="MethylDNA_cys_MeTrfase_AS"/>
</dbReference>
<proteinExistence type="inferred from homology"/>
<dbReference type="RefSeq" id="WP_019470008.1">
    <property type="nucleotide sequence ID" value="NZ_LAKJ01000002.1"/>
</dbReference>
<evidence type="ECO:0000313" key="13">
    <source>
        <dbReference type="Proteomes" id="UP000034455"/>
    </source>
</evidence>
<keyword evidence="3 9" id="KW-0963">Cytoplasm</keyword>
<dbReference type="Pfam" id="PF02870">
    <property type="entry name" value="Methyltransf_1N"/>
    <property type="match status" value="1"/>
</dbReference>
<organism evidence="12 13">
    <name type="scientific">Staphylococcus cohnii subsp. cohnii</name>
    <dbReference type="NCBI Taxonomy" id="74704"/>
    <lineage>
        <taxon>Bacteria</taxon>
        <taxon>Bacillati</taxon>
        <taxon>Bacillota</taxon>
        <taxon>Bacilli</taxon>
        <taxon>Bacillales</taxon>
        <taxon>Staphylococcaceae</taxon>
        <taxon>Staphylococcus</taxon>
        <taxon>Staphylococcus cohnii species complex</taxon>
    </lineage>
</organism>